<dbReference type="OrthoDB" id="86160at2"/>
<dbReference type="PATRIC" id="fig|1125725.3.peg.1701"/>
<dbReference type="eggNOG" id="COG3836">
    <property type="taxonomic scope" value="Bacteria"/>
</dbReference>
<dbReference type="InterPro" id="IPR040442">
    <property type="entry name" value="Pyrv_kinase-like_dom_sf"/>
</dbReference>
<dbReference type="Proteomes" id="UP000016412">
    <property type="component" value="Unassembled WGS sequence"/>
</dbReference>
<dbReference type="GO" id="GO:0046872">
    <property type="term" value="F:metal ion binding"/>
    <property type="evidence" value="ECO:0007669"/>
    <property type="project" value="UniProtKB-KW"/>
</dbReference>
<comment type="caution">
    <text evidence="5">The sequence shown here is derived from an EMBL/GenBank/DDBJ whole genome shotgun (WGS) entry which is preliminary data.</text>
</comment>
<dbReference type="SUPFAM" id="SSF51621">
    <property type="entry name" value="Phosphoenolpyruvate/pyruvate domain"/>
    <property type="match status" value="1"/>
</dbReference>
<keyword evidence="3 5" id="KW-0456">Lyase</keyword>
<dbReference type="AlphaFoldDB" id="U2LIR1"/>
<protein>
    <submittedName>
        <fullName evidence="5">HpcH/HpaI aldolase/citrate lyase family protein</fullName>
    </submittedName>
</protein>
<proteinExistence type="inferred from homology"/>
<dbReference type="STRING" id="1125725.HMPREF1325_2528"/>
<dbReference type="InterPro" id="IPR015813">
    <property type="entry name" value="Pyrv/PenolPyrv_kinase-like_dom"/>
</dbReference>
<dbReference type="Gene3D" id="3.20.20.60">
    <property type="entry name" value="Phosphoenolpyruvate-binding domains"/>
    <property type="match status" value="1"/>
</dbReference>
<dbReference type="Proteomes" id="UP000016646">
    <property type="component" value="Unassembled WGS sequence"/>
</dbReference>
<gene>
    <name evidence="6" type="ORF">HMPREF0860_1494</name>
    <name evidence="5" type="ORF">HMPREF1325_2528</name>
</gene>
<organism evidence="5 7">
    <name type="scientific">Treponema socranskii subsp. socranskii VPI DR56BR1116 = ATCC 35536</name>
    <dbReference type="NCBI Taxonomy" id="1125725"/>
    <lineage>
        <taxon>Bacteria</taxon>
        <taxon>Pseudomonadati</taxon>
        <taxon>Spirochaetota</taxon>
        <taxon>Spirochaetia</taxon>
        <taxon>Spirochaetales</taxon>
        <taxon>Treponemataceae</taxon>
        <taxon>Treponema</taxon>
    </lineage>
</organism>
<dbReference type="GO" id="GO:0005737">
    <property type="term" value="C:cytoplasm"/>
    <property type="evidence" value="ECO:0007669"/>
    <property type="project" value="TreeGrafter"/>
</dbReference>
<feature type="domain" description="HpcH/HpaI aldolase/citrate lyase" evidence="4">
    <location>
        <begin position="61"/>
        <end position="234"/>
    </location>
</feature>
<evidence type="ECO:0000256" key="2">
    <source>
        <dbReference type="ARBA" id="ARBA00022723"/>
    </source>
</evidence>
<dbReference type="PANTHER" id="PTHR30502:SF0">
    <property type="entry name" value="PHOSPHOENOLPYRUVATE CARBOXYLASE FAMILY PROTEIN"/>
    <property type="match status" value="1"/>
</dbReference>
<comment type="similarity">
    <text evidence="1">Belongs to the HpcH/HpaI aldolase family.</text>
</comment>
<evidence type="ECO:0000259" key="4">
    <source>
        <dbReference type="Pfam" id="PF03328"/>
    </source>
</evidence>
<evidence type="ECO:0000256" key="3">
    <source>
        <dbReference type="ARBA" id="ARBA00023239"/>
    </source>
</evidence>
<dbReference type="EMBL" id="AVQI01000028">
    <property type="protein sequence ID" value="ERK04131.1"/>
    <property type="molecule type" value="Genomic_DNA"/>
</dbReference>
<dbReference type="PANTHER" id="PTHR30502">
    <property type="entry name" value="2-KETO-3-DEOXY-L-RHAMNONATE ALDOLASE"/>
    <property type="match status" value="1"/>
</dbReference>
<dbReference type="GO" id="GO:0016832">
    <property type="term" value="F:aldehyde-lyase activity"/>
    <property type="evidence" value="ECO:0007669"/>
    <property type="project" value="TreeGrafter"/>
</dbReference>
<keyword evidence="2" id="KW-0479">Metal-binding</keyword>
<evidence type="ECO:0000313" key="7">
    <source>
        <dbReference type="Proteomes" id="UP000016412"/>
    </source>
</evidence>
<sequence>MKNNRLRDAIRAGGRTLGTRMSTTWPFFIELVGNSGNFDYVEYVAEYSPFSQYDLENMARAAELSNMGTMIKVDFQNSAYIAQKAAASGFQAILFTDVHNADEVRAAVKTMKADSTVSGGRFGYPNRRFIGYQPFLKQMEHAERVNDIVLAFMIEKSEAMDNIEEICSVKGVDMVQFGPSDFSMSNGHNAADFKEECKKAERKMIETALKHGVRPRCEIYGKIEDVQYYLDLGVKDICFGDQIKVYDTFINQQGAAMKEFLSKK</sequence>
<evidence type="ECO:0000313" key="6">
    <source>
        <dbReference type="EMBL" id="ERK04131.1"/>
    </source>
</evidence>
<accession>U2LIR1</accession>
<evidence type="ECO:0000313" key="5">
    <source>
        <dbReference type="EMBL" id="ERF60439.1"/>
    </source>
</evidence>
<keyword evidence="8" id="KW-1185">Reference proteome</keyword>
<dbReference type="InterPro" id="IPR005000">
    <property type="entry name" value="Aldolase/citrate-lyase_domain"/>
</dbReference>
<dbReference type="Pfam" id="PF03328">
    <property type="entry name" value="HpcH_HpaI"/>
    <property type="match status" value="1"/>
</dbReference>
<evidence type="ECO:0000313" key="8">
    <source>
        <dbReference type="Proteomes" id="UP000016646"/>
    </source>
</evidence>
<dbReference type="RefSeq" id="WP_021330837.1">
    <property type="nucleotide sequence ID" value="NZ_AUZJ01000043.1"/>
</dbReference>
<reference evidence="7 8" key="1">
    <citation type="submission" date="2013-08" db="EMBL/GenBank/DDBJ databases">
        <authorList>
            <person name="Durkin A.S."/>
            <person name="Haft D.R."/>
            <person name="McCorrison J."/>
            <person name="Torralba M."/>
            <person name="Gillis M."/>
            <person name="Haft D.H."/>
            <person name="Methe B."/>
            <person name="Sutton G."/>
            <person name="Nelson K.E."/>
        </authorList>
    </citation>
    <scope>NUCLEOTIDE SEQUENCE [LARGE SCALE GENOMIC DNA]</scope>
    <source>
        <strain evidence="6 8">ATCC 35536</strain>
        <strain evidence="5 7">VPI DR56BR1116</strain>
    </source>
</reference>
<evidence type="ECO:0000256" key="1">
    <source>
        <dbReference type="ARBA" id="ARBA00005568"/>
    </source>
</evidence>
<dbReference type="InterPro" id="IPR050251">
    <property type="entry name" value="HpcH-HpaI_aldolase"/>
</dbReference>
<name>U2LIR1_TRESO</name>
<dbReference type="EMBL" id="AUZJ01000043">
    <property type="protein sequence ID" value="ERF60439.1"/>
    <property type="molecule type" value="Genomic_DNA"/>
</dbReference>